<evidence type="ECO:0000256" key="1">
    <source>
        <dbReference type="ARBA" id="ARBA00010790"/>
    </source>
</evidence>
<evidence type="ECO:0000259" key="3">
    <source>
        <dbReference type="PROSITE" id="PS00624"/>
    </source>
</evidence>
<dbReference type="Gene3D" id="3.50.50.60">
    <property type="entry name" value="FAD/NAD(P)-binding domain"/>
    <property type="match status" value="2"/>
</dbReference>
<evidence type="ECO:0000313" key="5">
    <source>
        <dbReference type="Proteomes" id="UP000653454"/>
    </source>
</evidence>
<dbReference type="SUPFAM" id="SSF51905">
    <property type="entry name" value="FAD/NAD(P)-binding domain"/>
    <property type="match status" value="1"/>
</dbReference>
<name>A0A8S4DSK7_PLUXY</name>
<dbReference type="AlphaFoldDB" id="A0A8S4DSK7"/>
<dbReference type="PROSITE" id="PS00624">
    <property type="entry name" value="GMC_OXRED_2"/>
    <property type="match status" value="1"/>
</dbReference>
<comment type="cofactor">
    <cofactor evidence="2">
        <name>FAD</name>
        <dbReference type="ChEBI" id="CHEBI:57692"/>
    </cofactor>
</comment>
<evidence type="ECO:0000256" key="2">
    <source>
        <dbReference type="PIRSR" id="PIRSR000137-2"/>
    </source>
</evidence>
<comment type="caution">
    <text evidence="4">The sequence shown here is derived from an EMBL/GenBank/DDBJ whole genome shotgun (WGS) entry which is preliminary data.</text>
</comment>
<dbReference type="Gene3D" id="3.30.560.10">
    <property type="entry name" value="Glucose Oxidase, domain 3"/>
    <property type="match status" value="1"/>
</dbReference>
<dbReference type="InterPro" id="IPR007867">
    <property type="entry name" value="GMC_OxRtase_C"/>
</dbReference>
<dbReference type="InterPro" id="IPR000172">
    <property type="entry name" value="GMC_OxRdtase_N"/>
</dbReference>
<dbReference type="EMBL" id="CAJHNJ030000008">
    <property type="protein sequence ID" value="CAG9104077.1"/>
    <property type="molecule type" value="Genomic_DNA"/>
</dbReference>
<accession>A0A8S4DSK7</accession>
<dbReference type="SUPFAM" id="SSF54373">
    <property type="entry name" value="FAD-linked reductases, C-terminal domain"/>
    <property type="match status" value="1"/>
</dbReference>
<organism evidence="4 5">
    <name type="scientific">Plutella xylostella</name>
    <name type="common">Diamondback moth</name>
    <name type="synonym">Plutella maculipennis</name>
    <dbReference type="NCBI Taxonomy" id="51655"/>
    <lineage>
        <taxon>Eukaryota</taxon>
        <taxon>Metazoa</taxon>
        <taxon>Ecdysozoa</taxon>
        <taxon>Arthropoda</taxon>
        <taxon>Hexapoda</taxon>
        <taxon>Insecta</taxon>
        <taxon>Pterygota</taxon>
        <taxon>Neoptera</taxon>
        <taxon>Endopterygota</taxon>
        <taxon>Lepidoptera</taxon>
        <taxon>Glossata</taxon>
        <taxon>Ditrysia</taxon>
        <taxon>Yponomeutoidea</taxon>
        <taxon>Plutellidae</taxon>
        <taxon>Plutella</taxon>
    </lineage>
</organism>
<reference evidence="4" key="1">
    <citation type="submission" date="2020-11" db="EMBL/GenBank/DDBJ databases">
        <authorList>
            <person name="Whiteford S."/>
        </authorList>
    </citation>
    <scope>NUCLEOTIDE SEQUENCE</scope>
</reference>
<keyword evidence="2" id="KW-0285">Flavoprotein</keyword>
<keyword evidence="2" id="KW-0274">FAD</keyword>
<evidence type="ECO:0000313" key="4">
    <source>
        <dbReference type="EMBL" id="CAG9104077.1"/>
    </source>
</evidence>
<dbReference type="GO" id="GO:0016614">
    <property type="term" value="F:oxidoreductase activity, acting on CH-OH group of donors"/>
    <property type="evidence" value="ECO:0007669"/>
    <property type="project" value="InterPro"/>
</dbReference>
<proteinExistence type="inferred from homology"/>
<dbReference type="GO" id="GO:0050660">
    <property type="term" value="F:flavin adenine dinucleotide binding"/>
    <property type="evidence" value="ECO:0007669"/>
    <property type="project" value="InterPro"/>
</dbReference>
<protein>
    <submittedName>
        <fullName evidence="4">(diamondback moth) hypothetical protein</fullName>
    </submittedName>
</protein>
<dbReference type="InterPro" id="IPR036188">
    <property type="entry name" value="FAD/NAD-bd_sf"/>
</dbReference>
<dbReference type="Pfam" id="PF00732">
    <property type="entry name" value="GMC_oxred_N"/>
    <property type="match status" value="1"/>
</dbReference>
<dbReference type="Pfam" id="PF05199">
    <property type="entry name" value="GMC_oxred_C"/>
    <property type="match status" value="2"/>
</dbReference>
<feature type="domain" description="Glucose-methanol-choline oxidoreductase N-terminal" evidence="3">
    <location>
        <begin position="318"/>
        <end position="332"/>
    </location>
</feature>
<keyword evidence="5" id="KW-1185">Reference proteome</keyword>
<sequence length="658" mass="72507">MILAPEDCGCPYQDPGASISNSPICNGMLLFMTLLEGFVSGRCRIAEPCRRVVGVKEADEEYDFVVVGGGVAGPIVAGRLAENKEFKVLLIEAGGPDPVASRVPSFYRNFWNNPETDWLYRTQPGNFCLNEKRKGCVWPRGKTLGGSAVLNGMMYHRGHAADYEDWVKFGAKGWSWTDNRAYFDRSEDNKQIGSVAKSSYHSTGGPMPIQQFRYTPPIVQDLLRGINESGLPVIDDMNDPNTPVGFTVAQTFSNNGQRYTTARAYLEPESERKNLHVLLEAHASRVLFDGTRANGVEYIRKGERKTVSATKEVILSAGALNSPHILLLSGVGPKDTLDKFEIPVVADLPHVGQNLLNHVGVTLHFLITKENNTQTLDWADATEYLLEGTGPLTADGMTQMSGVLYSSLADKQREQPDLQFFFNGYYAECSATGAVGEPVGDCPQNGRNITSNAVALQPRSVGYLTINSTNPLEPPLFYPKYFSHPDDMVMVKDGARYVRKILESKTIQSKYGVKLDPSHTFVCDKAGDQWSDKWLECMARVYTDAQNHQQGTAAISRVVDNELRVFNVTGKSFSGSLRNRKGAWCGSTRTRRTTSKAPPPSAGWWITVVVDNELVFNVTGLRVIDASVMPTLVTGNPQGAIMMVAERGADFIKTDWTK</sequence>
<dbReference type="PANTHER" id="PTHR11552">
    <property type="entry name" value="GLUCOSE-METHANOL-CHOLINE GMC OXIDOREDUCTASE"/>
    <property type="match status" value="1"/>
</dbReference>
<dbReference type="InterPro" id="IPR012132">
    <property type="entry name" value="GMC_OxRdtase"/>
</dbReference>
<dbReference type="PIRSF" id="PIRSF000137">
    <property type="entry name" value="Alcohol_oxidase"/>
    <property type="match status" value="1"/>
</dbReference>
<gene>
    <name evidence="4" type="ORF">PLXY2_LOCUS3098</name>
</gene>
<dbReference type="Proteomes" id="UP000653454">
    <property type="component" value="Unassembled WGS sequence"/>
</dbReference>
<comment type="similarity">
    <text evidence="1">Belongs to the GMC oxidoreductase family.</text>
</comment>
<feature type="binding site" evidence="2">
    <location>
        <begin position="637"/>
        <end position="638"/>
    </location>
    <ligand>
        <name>FAD</name>
        <dbReference type="ChEBI" id="CHEBI:57692"/>
    </ligand>
</feature>
<dbReference type="PANTHER" id="PTHR11552:SF217">
    <property type="entry name" value="GLUCOSE DEHYDROGENASE [FAD, QUINONE]"/>
    <property type="match status" value="1"/>
</dbReference>